<evidence type="ECO:0000313" key="3">
    <source>
        <dbReference type="Proteomes" id="UP001642260"/>
    </source>
</evidence>
<keyword evidence="1" id="KW-0812">Transmembrane</keyword>
<reference evidence="2 3" key="1">
    <citation type="submission" date="2022-03" db="EMBL/GenBank/DDBJ databases">
        <authorList>
            <person name="Macdonald S."/>
            <person name="Ahmed S."/>
            <person name="Newling K."/>
        </authorList>
    </citation>
    <scope>NUCLEOTIDE SEQUENCE [LARGE SCALE GENOMIC DNA]</scope>
</reference>
<keyword evidence="1" id="KW-1133">Transmembrane helix</keyword>
<dbReference type="Proteomes" id="UP001642260">
    <property type="component" value="Unassembled WGS sequence"/>
</dbReference>
<accession>A0ABC8K608</accession>
<dbReference type="AlphaFoldDB" id="A0ABC8K608"/>
<sequence>MSEEIDCLRHGSPAFIIGQLRIGAFGIFKREFSEFIYLPFFKRHEESPSRLRGENKHNIAMIMQTLKRLQKTSLQKHPTTFRGSRVGTMEAGVGEGAGDAAVQLFQLQLDNVSRIIFAKMEIDSSVAKSDALVMKNHMPALILSYVIWNLGKLLIDAQRMRSVTRVQKSEMAYERHGLLAGNVSIVTGENIKPSYVGDDEAFLRKVTTPIYRVVEKFSNFFNWILKSINHIVCFRGSELLVVFLKFLYDQDPVKDLVEHGSCCTTEAPPPLELPLGFLLRMLAAAAVLPLCGAPLPTILLLSSLTN</sequence>
<dbReference type="EMBL" id="CAKOAT010166266">
    <property type="protein sequence ID" value="CAH8350340.1"/>
    <property type="molecule type" value="Genomic_DNA"/>
</dbReference>
<evidence type="ECO:0000256" key="1">
    <source>
        <dbReference type="SAM" id="Phobius"/>
    </source>
</evidence>
<feature type="transmembrane region" description="Helical" evidence="1">
    <location>
        <begin position="277"/>
        <end position="301"/>
    </location>
</feature>
<comment type="caution">
    <text evidence="2">The sequence shown here is derived from an EMBL/GenBank/DDBJ whole genome shotgun (WGS) entry which is preliminary data.</text>
</comment>
<gene>
    <name evidence="2" type="ORF">ERUC_LOCUS17979</name>
</gene>
<keyword evidence="3" id="KW-1185">Reference proteome</keyword>
<organism evidence="2 3">
    <name type="scientific">Eruca vesicaria subsp. sativa</name>
    <name type="common">Garden rocket</name>
    <name type="synonym">Eruca sativa</name>
    <dbReference type="NCBI Taxonomy" id="29727"/>
    <lineage>
        <taxon>Eukaryota</taxon>
        <taxon>Viridiplantae</taxon>
        <taxon>Streptophyta</taxon>
        <taxon>Embryophyta</taxon>
        <taxon>Tracheophyta</taxon>
        <taxon>Spermatophyta</taxon>
        <taxon>Magnoliopsida</taxon>
        <taxon>eudicotyledons</taxon>
        <taxon>Gunneridae</taxon>
        <taxon>Pentapetalae</taxon>
        <taxon>rosids</taxon>
        <taxon>malvids</taxon>
        <taxon>Brassicales</taxon>
        <taxon>Brassicaceae</taxon>
        <taxon>Brassiceae</taxon>
        <taxon>Eruca</taxon>
    </lineage>
</organism>
<proteinExistence type="predicted"/>
<evidence type="ECO:0000313" key="2">
    <source>
        <dbReference type="EMBL" id="CAH8350340.1"/>
    </source>
</evidence>
<protein>
    <submittedName>
        <fullName evidence="2">Uncharacterized protein</fullName>
    </submittedName>
</protein>
<keyword evidence="1" id="KW-0472">Membrane</keyword>
<name>A0ABC8K608_ERUVS</name>